<feature type="region of interest" description="Disordered" evidence="2">
    <location>
        <begin position="493"/>
        <end position="513"/>
    </location>
</feature>
<evidence type="ECO:0000256" key="2">
    <source>
        <dbReference type="SAM" id="MobiDB-lite"/>
    </source>
</evidence>
<evidence type="ECO:0000313" key="5">
    <source>
        <dbReference type="Proteomes" id="UP000591131"/>
    </source>
</evidence>
<comment type="caution">
    <text evidence="4">The sequence shown here is derived from an EMBL/GenBank/DDBJ whole genome shotgun (WGS) entry which is preliminary data.</text>
</comment>
<keyword evidence="5" id="KW-1185">Reference proteome</keyword>
<reference evidence="4 5" key="1">
    <citation type="submission" date="2020-04" db="EMBL/GenBank/DDBJ databases">
        <title>Perkinsus chesapeaki whole genome sequence.</title>
        <authorList>
            <person name="Bogema D.R."/>
        </authorList>
    </citation>
    <scope>NUCLEOTIDE SEQUENCE [LARGE SCALE GENOMIC DNA]</scope>
    <source>
        <strain evidence="4">ATCC PRA-425</strain>
    </source>
</reference>
<dbReference type="EMBL" id="JAAPAO010000999">
    <property type="protein sequence ID" value="KAF4651835.1"/>
    <property type="molecule type" value="Genomic_DNA"/>
</dbReference>
<sequence>PQQQQQWQQLQPLQQQQGQQLQPLQQQQGQQLQPLQQGQMQSQLLSDQGIQQFPTQEQPLQPPQAAAAPAAAPFMMPYEINEAPYRQQEPLMNSNPAPIPQLQADLIDTKANSSPKGGRLKDSATEGARNSTEGSKSKEMKERSTTFAWWSWMIIAFLSFLAIGGLLYYTDYMYHKQHYSGMPNKVLGQVVSAELRTKLDRACFVTVQCGKDDDTVLETRAVAGSGGVVHWNDHFRYSVSPEKARDHPLRKTAIKLTLYQNSDDGAKSLGSGEISCSSLKDVRMNGGVMEAHNVTISRFGIVIVKAGLGFSGWSEQKVDRLRASWRKKRSEISFWTRLLLSPAEATLLILKGIEGITHLHNFILSVFDLAVAATIVILTLPFLLNYVGLSMFDKLKIKELRWTWTTYSSLSGTGILLWRLFGTFPAFWHLGLYCGLGLLALLFMIADFRGESGSGVISRAVGKVAGWFAAHHSPGVSFAEPIITTLQRRPRSSLMQHLSNRAPPPPDDGSFDPRSGLPIVEPFKRLEMKLPNSHRGSLLAAGPEDYRREDGFPPPPEEIFESPELKERQEEVEAEAARLDDTNAEFTKDSRGIGWALRHSEMDNDQKEINTLTNRRMYRDPKRALFG</sequence>
<name>A0A7J6KWW4_PERCH</name>
<feature type="transmembrane region" description="Helical" evidence="3">
    <location>
        <begin position="362"/>
        <end position="384"/>
    </location>
</feature>
<dbReference type="Proteomes" id="UP000591131">
    <property type="component" value="Unassembled WGS sequence"/>
</dbReference>
<proteinExistence type="predicted"/>
<feature type="coiled-coil region" evidence="1">
    <location>
        <begin position="562"/>
        <end position="589"/>
    </location>
</feature>
<feature type="region of interest" description="Disordered" evidence="2">
    <location>
        <begin position="109"/>
        <end position="140"/>
    </location>
</feature>
<feature type="non-terminal residue" evidence="4">
    <location>
        <position position="1"/>
    </location>
</feature>
<organism evidence="4 5">
    <name type="scientific">Perkinsus chesapeaki</name>
    <name type="common">Clam parasite</name>
    <name type="synonym">Perkinsus andrewsi</name>
    <dbReference type="NCBI Taxonomy" id="330153"/>
    <lineage>
        <taxon>Eukaryota</taxon>
        <taxon>Sar</taxon>
        <taxon>Alveolata</taxon>
        <taxon>Perkinsozoa</taxon>
        <taxon>Perkinsea</taxon>
        <taxon>Perkinsida</taxon>
        <taxon>Perkinsidae</taxon>
        <taxon>Perkinsus</taxon>
    </lineage>
</organism>
<keyword evidence="3" id="KW-1133">Transmembrane helix</keyword>
<evidence type="ECO:0000313" key="4">
    <source>
        <dbReference type="EMBL" id="KAF4651835.1"/>
    </source>
</evidence>
<gene>
    <name evidence="4" type="ORF">FOL47_011392</name>
</gene>
<keyword evidence="3" id="KW-0472">Membrane</keyword>
<feature type="transmembrane region" description="Helical" evidence="3">
    <location>
        <begin position="147"/>
        <end position="169"/>
    </location>
</feature>
<feature type="transmembrane region" description="Helical" evidence="3">
    <location>
        <begin position="404"/>
        <end position="421"/>
    </location>
</feature>
<protein>
    <recommendedName>
        <fullName evidence="6">C2 domain-containing protein</fullName>
    </recommendedName>
</protein>
<dbReference type="AlphaFoldDB" id="A0A7J6KWW4"/>
<dbReference type="OrthoDB" id="469988at2759"/>
<evidence type="ECO:0000256" key="1">
    <source>
        <dbReference type="SAM" id="Coils"/>
    </source>
</evidence>
<keyword evidence="1" id="KW-0175">Coiled coil</keyword>
<feature type="region of interest" description="Disordered" evidence="2">
    <location>
        <begin position="1"/>
        <end position="69"/>
    </location>
</feature>
<accession>A0A7J6KWW4</accession>
<keyword evidence="3" id="KW-0812">Transmembrane</keyword>
<feature type="transmembrane region" description="Helical" evidence="3">
    <location>
        <begin position="427"/>
        <end position="446"/>
    </location>
</feature>
<evidence type="ECO:0000256" key="3">
    <source>
        <dbReference type="SAM" id="Phobius"/>
    </source>
</evidence>
<evidence type="ECO:0008006" key="6">
    <source>
        <dbReference type="Google" id="ProtNLM"/>
    </source>
</evidence>
<feature type="transmembrane region" description="Helical" evidence="3">
    <location>
        <begin position="332"/>
        <end position="350"/>
    </location>
</feature>